<proteinExistence type="predicted"/>
<keyword evidence="1" id="KW-0812">Transmembrane</keyword>
<evidence type="ECO:0000313" key="2">
    <source>
        <dbReference type="EMBL" id="KBZ64364.1"/>
    </source>
</evidence>
<feature type="transmembrane region" description="Helical" evidence="1">
    <location>
        <begin position="53"/>
        <end position="70"/>
    </location>
</feature>
<dbReference type="PATRIC" id="fig|1324261.3.peg.1762"/>
<dbReference type="HOGENOM" id="CLU_2735671_0_0_11"/>
<dbReference type="RefSeq" id="WP_007772724.1">
    <property type="nucleotide sequence ID" value="NZ_KK328284.1"/>
</dbReference>
<dbReference type="EMBL" id="JLXW01000005">
    <property type="protein sequence ID" value="KBZ64364.1"/>
    <property type="molecule type" value="Genomic_DNA"/>
</dbReference>
<keyword evidence="1" id="KW-0472">Membrane</keyword>
<comment type="caution">
    <text evidence="2">The sequence shown here is derived from an EMBL/GenBank/DDBJ whole genome shotgun (WGS) entry which is preliminary data.</text>
</comment>
<accession>A0A051U5A8</accession>
<dbReference type="AlphaFoldDB" id="A0A051U5A8"/>
<organism evidence="2 3">
    <name type="scientific">Mycobacterium [tuberculosis] TKK-01-0051</name>
    <dbReference type="NCBI Taxonomy" id="1324261"/>
    <lineage>
        <taxon>Bacteria</taxon>
        <taxon>Bacillati</taxon>
        <taxon>Actinomycetota</taxon>
        <taxon>Actinomycetes</taxon>
        <taxon>Mycobacteriales</taxon>
        <taxon>Mycobacteriaceae</taxon>
        <taxon>Mycobacterium</taxon>
        <taxon>Mycobacterium avium complex (MAC)</taxon>
    </lineage>
</organism>
<dbReference type="Proteomes" id="UP000025947">
    <property type="component" value="Unassembled WGS sequence"/>
</dbReference>
<keyword evidence="3" id="KW-1185">Reference proteome</keyword>
<evidence type="ECO:0000313" key="3">
    <source>
        <dbReference type="Proteomes" id="UP000025947"/>
    </source>
</evidence>
<feature type="transmembrane region" description="Helical" evidence="1">
    <location>
        <begin position="25"/>
        <end position="47"/>
    </location>
</feature>
<evidence type="ECO:0000256" key="1">
    <source>
        <dbReference type="SAM" id="Phobius"/>
    </source>
</evidence>
<reference evidence="2 3" key="1">
    <citation type="submission" date="2014-04" db="EMBL/GenBank/DDBJ databases">
        <title>The Genome Sequence of Mycobacterium tuberculosis TKK-01-0051.</title>
        <authorList>
            <consortium name="The Broad Institute Genomics Platform"/>
            <consortium name="The Broad Institute Genome Sequencing Center for Infectious Disease"/>
            <person name="Earl A.M."/>
            <person name="Cohen K."/>
            <person name="Pym A."/>
            <person name="Bishai W."/>
            <person name="Maharaj K."/>
            <person name="Desjardins C."/>
            <person name="Abeel T."/>
            <person name="Young S."/>
            <person name="Zeng Q."/>
            <person name="Gargeya S."/>
            <person name="Abouelleil A."/>
            <person name="Alvarado L."/>
            <person name="Chapman S.B."/>
            <person name="Gainer-Dewar J."/>
            <person name="Goldberg J."/>
            <person name="Griggs A."/>
            <person name="Gujja S."/>
            <person name="Hansen M."/>
            <person name="Howarth C."/>
            <person name="Imamovic A."/>
            <person name="Larimer J."/>
            <person name="Murphy C."/>
            <person name="Naylor J."/>
            <person name="Pearson M."/>
            <person name="Poon T.W."/>
            <person name="Priest M."/>
            <person name="Roberts A."/>
            <person name="Saif S."/>
            <person name="Shea T."/>
            <person name="Sykes S."/>
            <person name="Wortman J."/>
            <person name="Nusbaum C."/>
            <person name="Birren B."/>
        </authorList>
    </citation>
    <scope>NUCLEOTIDE SEQUENCE [LARGE SCALE GENOMIC DNA]</scope>
    <source>
        <strain evidence="2 3">TKK-01-0051</strain>
    </source>
</reference>
<protein>
    <submittedName>
        <fullName evidence="2">Uncharacterized protein</fullName>
    </submittedName>
</protein>
<sequence>MVGVDRSRKSVIAPRAGAAVNSHRLLVAFLTVTMLICAIVGAIAAAAMGQTTAALLIALVAGGWFSAAVLC</sequence>
<name>A0A051U5A8_9MYCO</name>
<dbReference type="GeneID" id="31528166"/>
<keyword evidence="1" id="KW-1133">Transmembrane helix</keyword>
<gene>
    <name evidence="2" type="ORF">K875_01750</name>
</gene>